<dbReference type="AlphaFoldDB" id="A0A0P9LXW9"/>
<proteinExistence type="predicted"/>
<accession>A0A0P9LXW9</accession>
<evidence type="ECO:0000313" key="1">
    <source>
        <dbReference type="EMBL" id="KPW49330.1"/>
    </source>
</evidence>
<comment type="caution">
    <text evidence="1">The sequence shown here is derived from an EMBL/GenBank/DDBJ whole genome shotgun (WGS) entry which is preliminary data.</text>
</comment>
<dbReference type="EMBL" id="LJPT01000075">
    <property type="protein sequence ID" value="KPW49330.1"/>
    <property type="molecule type" value="Genomic_DNA"/>
</dbReference>
<evidence type="ECO:0000313" key="2">
    <source>
        <dbReference type="Proteomes" id="UP000050425"/>
    </source>
</evidence>
<protein>
    <submittedName>
        <fullName evidence="1">Uncharacterized protein</fullName>
    </submittedName>
</protein>
<organism evidence="1 2">
    <name type="scientific">Pseudomonas syringae pv. antirrhini</name>
    <dbReference type="NCBI Taxonomy" id="251702"/>
    <lineage>
        <taxon>Bacteria</taxon>
        <taxon>Pseudomonadati</taxon>
        <taxon>Pseudomonadota</taxon>
        <taxon>Gammaproteobacteria</taxon>
        <taxon>Pseudomonadales</taxon>
        <taxon>Pseudomonadaceae</taxon>
        <taxon>Pseudomonas</taxon>
    </lineage>
</organism>
<gene>
    <name evidence="1" type="ORF">ALO88_102761</name>
</gene>
<dbReference type="PATRIC" id="fig|251702.3.peg.1022"/>
<reference evidence="1 2" key="1">
    <citation type="submission" date="2015-09" db="EMBL/GenBank/DDBJ databases">
        <title>Genome announcement of multiple Pseudomonas syringae strains.</title>
        <authorList>
            <person name="Thakur S."/>
            <person name="Wang P.W."/>
            <person name="Gong Y."/>
            <person name="Weir B.S."/>
            <person name="Guttman D.S."/>
        </authorList>
    </citation>
    <scope>NUCLEOTIDE SEQUENCE [LARGE SCALE GENOMIC DNA]</scope>
    <source>
        <strain evidence="1 2">ICMP4303</strain>
    </source>
</reference>
<name>A0A0P9LXW9_9PSED</name>
<sequence>MRSWFFESLEHGAFDLLKGSNLANADFHTRMTSSAEHEQLFIDGV</sequence>
<dbReference type="Proteomes" id="UP000050425">
    <property type="component" value="Unassembled WGS sequence"/>
</dbReference>